<dbReference type="PIRSF" id="PIRSF001434">
    <property type="entry name" value="CGS"/>
    <property type="match status" value="1"/>
</dbReference>
<evidence type="ECO:0000256" key="1">
    <source>
        <dbReference type="ARBA" id="ARBA00001933"/>
    </source>
</evidence>
<proteinExistence type="inferred from homology"/>
<evidence type="ECO:0000256" key="2">
    <source>
        <dbReference type="ARBA" id="ARBA00009077"/>
    </source>
</evidence>
<dbReference type="InterPro" id="IPR006233">
    <property type="entry name" value="Cys_b_lyase_bac"/>
</dbReference>
<dbReference type="Proteomes" id="UP000564677">
    <property type="component" value="Unassembled WGS sequence"/>
</dbReference>
<evidence type="ECO:0000256" key="3">
    <source>
        <dbReference type="ARBA" id="ARBA00022898"/>
    </source>
</evidence>
<organism evidence="10 11">
    <name type="scientific">Sphingomonas leidyi</name>
    <dbReference type="NCBI Taxonomy" id="68569"/>
    <lineage>
        <taxon>Bacteria</taxon>
        <taxon>Pseudomonadati</taxon>
        <taxon>Pseudomonadota</taxon>
        <taxon>Alphaproteobacteria</taxon>
        <taxon>Sphingomonadales</taxon>
        <taxon>Sphingomonadaceae</taxon>
        <taxon>Sphingomonas</taxon>
    </lineage>
</organism>
<dbReference type="InterPro" id="IPR015424">
    <property type="entry name" value="PyrdxlP-dep_Trfase"/>
</dbReference>
<protein>
    <submittedName>
        <fullName evidence="10">Cystathionine beta-lyase</fullName>
        <ecNumber evidence="10">4.4.1.8</ecNumber>
    </submittedName>
</protein>
<dbReference type="Pfam" id="PF01053">
    <property type="entry name" value="Cys_Met_Meta_PP"/>
    <property type="match status" value="1"/>
</dbReference>
<dbReference type="NCBIfam" id="TIGR01324">
    <property type="entry name" value="cysta_beta_ly_B"/>
    <property type="match status" value="1"/>
</dbReference>
<evidence type="ECO:0000313" key="11">
    <source>
        <dbReference type="Proteomes" id="UP000564677"/>
    </source>
</evidence>
<dbReference type="FunFam" id="3.40.640.10:FF:000046">
    <property type="entry name" value="Cystathionine gamma-lyase"/>
    <property type="match status" value="1"/>
</dbReference>
<keyword evidence="3 8" id="KW-0663">Pyridoxal phosphate</keyword>
<dbReference type="PANTHER" id="PTHR43500">
    <property type="entry name" value="CYSTATHIONINE BETA-LYASE-RELATED"/>
    <property type="match status" value="1"/>
</dbReference>
<dbReference type="EMBL" id="JAASQV010000002">
    <property type="protein sequence ID" value="NIJ65289.1"/>
    <property type="molecule type" value="Genomic_DNA"/>
</dbReference>
<evidence type="ECO:0000256" key="4">
    <source>
        <dbReference type="ARBA" id="ARBA00023239"/>
    </source>
</evidence>
<dbReference type="PROSITE" id="PS00868">
    <property type="entry name" value="CYS_MET_METAB_PP"/>
    <property type="match status" value="1"/>
</dbReference>
<comment type="cofactor">
    <cofactor evidence="1 9">
        <name>pyridoxal 5'-phosphate</name>
        <dbReference type="ChEBI" id="CHEBI:597326"/>
    </cofactor>
</comment>
<dbReference type="GO" id="GO:0030170">
    <property type="term" value="F:pyridoxal phosphate binding"/>
    <property type="evidence" value="ECO:0007669"/>
    <property type="project" value="InterPro"/>
</dbReference>
<dbReference type="InterPro" id="IPR015422">
    <property type="entry name" value="PyrdxlP-dep_Trfase_small"/>
</dbReference>
<evidence type="ECO:0000256" key="6">
    <source>
        <dbReference type="ARBA" id="ARBA00047517"/>
    </source>
</evidence>
<reference evidence="10 11" key="1">
    <citation type="submission" date="2020-03" db="EMBL/GenBank/DDBJ databases">
        <title>Genomic Encyclopedia of Type Strains, Phase IV (KMG-IV): sequencing the most valuable type-strain genomes for metagenomic binning, comparative biology and taxonomic classification.</title>
        <authorList>
            <person name="Goeker M."/>
        </authorList>
    </citation>
    <scope>NUCLEOTIDE SEQUENCE [LARGE SCALE GENOMIC DNA]</scope>
    <source>
        <strain evidence="10 11">DSM 4733</strain>
    </source>
</reference>
<dbReference type="RefSeq" id="WP_167299705.1">
    <property type="nucleotide sequence ID" value="NZ_JAASQV010000002.1"/>
</dbReference>
<sequence length="394" mass="42491">MSEKQDKTKVVAAGRRKEWTQGIVNPPVWRASTILYDDVAHLRASGASDTHHRLFYGRRGTPTQWSLADALTELEPGAEATLLYPSGVAAIASTLLALLSPGDHLLLPDSSYDPTRNFANGLLRRMGVETSYYDPLIGEGIAALCRANTRVILLESPGSLTFEVQDVPAIVAAARDRGIATVLDNTWATPLLFPAIARGIDYTILAATKYVVGHSDVMLGSVTAAQGRYAALRDASYQLGQTASPDDAWLGARGLRTMAIRLEQHGRAALRIAEWLKTRPEVARVLHPALPDCPGHALFQRDFKGASGLFSFVLAGGGEKARAALIDGLEHFGIGYSWGGYESLALPVDPQRFRTATEWKAEGPVVRLQIGLEDPDDLIADLAQGLARFAGMRG</sequence>
<keyword evidence="11" id="KW-1185">Reference proteome</keyword>
<evidence type="ECO:0000256" key="8">
    <source>
        <dbReference type="PIRSR" id="PIRSR001434-2"/>
    </source>
</evidence>
<dbReference type="Gene3D" id="3.90.1150.10">
    <property type="entry name" value="Aspartate Aminotransferase, domain 1"/>
    <property type="match status" value="1"/>
</dbReference>
<evidence type="ECO:0000256" key="5">
    <source>
        <dbReference type="ARBA" id="ARBA00046315"/>
    </source>
</evidence>
<comment type="catalytic activity">
    <reaction evidence="7">
        <text>an S-substituted L-cysteine + H2O = a thiol + pyruvate + NH4(+)</text>
        <dbReference type="Rhea" id="RHEA:18121"/>
        <dbReference type="ChEBI" id="CHEBI:15361"/>
        <dbReference type="ChEBI" id="CHEBI:15377"/>
        <dbReference type="ChEBI" id="CHEBI:28938"/>
        <dbReference type="ChEBI" id="CHEBI:29256"/>
        <dbReference type="ChEBI" id="CHEBI:58717"/>
        <dbReference type="EC" id="4.4.1.13"/>
    </reaction>
</comment>
<comment type="catalytic activity">
    <reaction evidence="6">
        <text>L,L-cystathionine + H2O = L-homocysteine + pyruvate + NH4(+)</text>
        <dbReference type="Rhea" id="RHEA:13965"/>
        <dbReference type="ChEBI" id="CHEBI:15361"/>
        <dbReference type="ChEBI" id="CHEBI:15377"/>
        <dbReference type="ChEBI" id="CHEBI:28938"/>
        <dbReference type="ChEBI" id="CHEBI:58161"/>
        <dbReference type="ChEBI" id="CHEBI:58199"/>
    </reaction>
</comment>
<evidence type="ECO:0000256" key="7">
    <source>
        <dbReference type="ARBA" id="ARBA00047625"/>
    </source>
</evidence>
<evidence type="ECO:0000256" key="9">
    <source>
        <dbReference type="RuleBase" id="RU362118"/>
    </source>
</evidence>
<dbReference type="InterPro" id="IPR000277">
    <property type="entry name" value="Cys/Met-Metab_PyrdxlP-dep_enz"/>
</dbReference>
<keyword evidence="4 10" id="KW-0456">Lyase</keyword>
<dbReference type="GO" id="GO:0047804">
    <property type="term" value="F:cysteine-S-conjugate beta-lyase activity"/>
    <property type="evidence" value="ECO:0007669"/>
    <property type="project" value="UniProtKB-EC"/>
</dbReference>
<accession>A0A7X5UZU5</accession>
<comment type="similarity">
    <text evidence="2 9">Belongs to the trans-sulfuration enzymes family.</text>
</comment>
<feature type="modified residue" description="N6-(pyridoxal phosphate)lysine" evidence="8">
    <location>
        <position position="209"/>
    </location>
</feature>
<dbReference type="Gene3D" id="3.40.640.10">
    <property type="entry name" value="Type I PLP-dependent aspartate aminotransferase-like (Major domain)"/>
    <property type="match status" value="1"/>
</dbReference>
<dbReference type="GO" id="GO:0019346">
    <property type="term" value="P:transsulfuration"/>
    <property type="evidence" value="ECO:0007669"/>
    <property type="project" value="InterPro"/>
</dbReference>
<dbReference type="SUPFAM" id="SSF53383">
    <property type="entry name" value="PLP-dependent transferases"/>
    <property type="match status" value="1"/>
</dbReference>
<evidence type="ECO:0000313" key="10">
    <source>
        <dbReference type="EMBL" id="NIJ65289.1"/>
    </source>
</evidence>
<dbReference type="PANTHER" id="PTHR43500:SF1">
    <property type="entry name" value="CYSTATHIONINE BETA-LYASE-RELATED"/>
    <property type="match status" value="1"/>
</dbReference>
<dbReference type="AlphaFoldDB" id="A0A7X5UZU5"/>
<dbReference type="InterPro" id="IPR015421">
    <property type="entry name" value="PyrdxlP-dep_Trfase_major"/>
</dbReference>
<comment type="caution">
    <text evidence="10">The sequence shown here is derived from an EMBL/GenBank/DDBJ whole genome shotgun (WGS) entry which is preliminary data.</text>
</comment>
<comment type="pathway">
    <text evidence="5">Amino-acid biosynthesis; L-methionine biosynthesis via de novo pathway; L-homocysteine from L-cystathionine: step 1/1.</text>
</comment>
<dbReference type="EC" id="4.4.1.8" evidence="10"/>
<gene>
    <name evidence="10" type="ORF">FHR20_002251</name>
</gene>
<dbReference type="GO" id="GO:0019450">
    <property type="term" value="P:L-cysteine catabolic process to pyruvate"/>
    <property type="evidence" value="ECO:0007669"/>
    <property type="project" value="TreeGrafter"/>
</dbReference>
<name>A0A7X5UZU5_9SPHN</name>
<dbReference type="InterPro" id="IPR054542">
    <property type="entry name" value="Cys_met_metab_PP"/>
</dbReference>